<keyword evidence="1" id="KW-0812">Transmembrane</keyword>
<dbReference type="AlphaFoldDB" id="A0A810PYJ7"/>
<organism evidence="2 3">
    <name type="scientific">Vescimonas coprocola</name>
    <dbReference type="NCBI Taxonomy" id="2714355"/>
    <lineage>
        <taxon>Bacteria</taxon>
        <taxon>Bacillati</taxon>
        <taxon>Bacillota</taxon>
        <taxon>Clostridia</taxon>
        <taxon>Eubacteriales</taxon>
        <taxon>Oscillospiraceae</taxon>
        <taxon>Vescimonas</taxon>
    </lineage>
</organism>
<evidence type="ECO:0008006" key="4">
    <source>
        <dbReference type="Google" id="ProtNLM"/>
    </source>
</evidence>
<keyword evidence="1" id="KW-1133">Transmembrane helix</keyword>
<feature type="transmembrane region" description="Helical" evidence="1">
    <location>
        <begin position="83"/>
        <end position="101"/>
    </location>
</feature>
<reference evidence="2" key="1">
    <citation type="submission" date="2020-09" db="EMBL/GenBank/DDBJ databases">
        <title>New species isolated from human feces.</title>
        <authorList>
            <person name="Kitahara M."/>
            <person name="Shigeno Y."/>
            <person name="Shime M."/>
            <person name="Matsumoto Y."/>
            <person name="Nakamura S."/>
            <person name="Motooka D."/>
            <person name="Fukuoka S."/>
            <person name="Nishikawa H."/>
            <person name="Benno Y."/>
        </authorList>
    </citation>
    <scope>NUCLEOTIDE SEQUENCE</scope>
    <source>
        <strain evidence="2">MM50</strain>
    </source>
</reference>
<keyword evidence="3" id="KW-1185">Reference proteome</keyword>
<feature type="transmembrane region" description="Helical" evidence="1">
    <location>
        <begin position="175"/>
        <end position="197"/>
    </location>
</feature>
<dbReference type="RefSeq" id="WP_213541952.1">
    <property type="nucleotide sequence ID" value="NZ_AP023418.1"/>
</dbReference>
<dbReference type="KEGG" id="vcop:MM50RIKEN_09520"/>
<proteinExistence type="predicted"/>
<feature type="transmembrane region" description="Helical" evidence="1">
    <location>
        <begin position="135"/>
        <end position="154"/>
    </location>
</feature>
<dbReference type="PANTHER" id="PTHR35337">
    <property type="entry name" value="SLR1478 PROTEIN"/>
    <property type="match status" value="1"/>
</dbReference>
<feature type="transmembrane region" description="Helical" evidence="1">
    <location>
        <begin position="21"/>
        <end position="44"/>
    </location>
</feature>
<keyword evidence="1" id="KW-0472">Membrane</keyword>
<gene>
    <name evidence="2" type="ORF">MM50RIKEN_09520</name>
</gene>
<dbReference type="PANTHER" id="PTHR35337:SF1">
    <property type="entry name" value="SLR1478 PROTEIN"/>
    <property type="match status" value="1"/>
</dbReference>
<evidence type="ECO:0000256" key="1">
    <source>
        <dbReference type="SAM" id="Phobius"/>
    </source>
</evidence>
<dbReference type="InterPro" id="IPR002798">
    <property type="entry name" value="SpoIIM-like"/>
</dbReference>
<accession>A0A810PYJ7</accession>
<evidence type="ECO:0000313" key="2">
    <source>
        <dbReference type="EMBL" id="BCK81189.1"/>
    </source>
</evidence>
<dbReference type="Proteomes" id="UP000681035">
    <property type="component" value="Chromosome"/>
</dbReference>
<sequence length="206" mass="22873">MDWLEQQRTRLHGFYRTEYRYSLRITAIAFGALIPLGFAGSLLLPDLADQLFLQFAQQMAELGIMDTTGRVDVLALFGNNVRATVFSIAYGFIPFIYLPALSIGINSLLLGLFAGVYVNNGISLLAYFAGIVPHGIFELPALILALSSGIYLCRKVTDYVRHNEKGVMGPLMKDLLRLFVMHIIPLLMAAAVIEAYVTPQLLKLFL</sequence>
<protein>
    <recommendedName>
        <fullName evidence="4">Stage II sporulation protein M</fullName>
    </recommendedName>
</protein>
<dbReference type="Pfam" id="PF01944">
    <property type="entry name" value="SpoIIM"/>
    <property type="match status" value="1"/>
</dbReference>
<name>A0A810PYJ7_9FIRM</name>
<dbReference type="EMBL" id="AP023418">
    <property type="protein sequence ID" value="BCK81189.1"/>
    <property type="molecule type" value="Genomic_DNA"/>
</dbReference>
<evidence type="ECO:0000313" key="3">
    <source>
        <dbReference type="Proteomes" id="UP000681035"/>
    </source>
</evidence>
<feature type="transmembrane region" description="Helical" evidence="1">
    <location>
        <begin position="108"/>
        <end position="129"/>
    </location>
</feature>